<dbReference type="InterPro" id="IPR035965">
    <property type="entry name" value="PAS-like_dom_sf"/>
</dbReference>
<dbReference type="Proteomes" id="UP001367771">
    <property type="component" value="Unassembled WGS sequence"/>
</dbReference>
<accession>A0ABU8H489</accession>
<dbReference type="CDD" id="cd00130">
    <property type="entry name" value="PAS"/>
    <property type="match status" value="1"/>
</dbReference>
<evidence type="ECO:0000259" key="1">
    <source>
        <dbReference type="Pfam" id="PF09339"/>
    </source>
</evidence>
<dbReference type="InterPro" id="IPR036388">
    <property type="entry name" value="WH-like_DNA-bd_sf"/>
</dbReference>
<keyword evidence="3" id="KW-1185">Reference proteome</keyword>
<dbReference type="SUPFAM" id="SSF46785">
    <property type="entry name" value="Winged helix' DNA-binding domain"/>
    <property type="match status" value="1"/>
</dbReference>
<comment type="caution">
    <text evidence="2">The sequence shown here is derived from an EMBL/GenBank/DDBJ whole genome shotgun (WGS) entry which is preliminary data.</text>
</comment>
<sequence length="213" mass="22901">MPVAHCVSTTTGIILGADSGFCRLLQRPHADLIGASYRSITVADDLAKSAAMLDTLVDKAAPTQLRKHYWRPDGGIVAVDLLVSRFDAAGLLVSTLSWVEDAGATPQRLWQAALRLRHLYALRMEAWGRDLFGDYPGLILLALYLAEAEGRPATLADIAAATTLTPGSVERWLRVLVQRGFVAPRDGSELIQLGHAGLATIERLLTAALAPLP</sequence>
<proteinExistence type="predicted"/>
<evidence type="ECO:0000313" key="2">
    <source>
        <dbReference type="EMBL" id="MEI5687859.1"/>
    </source>
</evidence>
<feature type="domain" description="HTH iclR-type" evidence="1">
    <location>
        <begin position="149"/>
        <end position="183"/>
    </location>
</feature>
<dbReference type="RefSeq" id="WP_336545473.1">
    <property type="nucleotide sequence ID" value="NZ_JBBBDM010000005.1"/>
</dbReference>
<dbReference type="SUPFAM" id="SSF55785">
    <property type="entry name" value="PYP-like sensor domain (PAS domain)"/>
    <property type="match status" value="1"/>
</dbReference>
<name>A0ABU8H489_9SPHN</name>
<organism evidence="2 3">
    <name type="scientific">Sphingomonas kyungheensis</name>
    <dbReference type="NCBI Taxonomy" id="1069987"/>
    <lineage>
        <taxon>Bacteria</taxon>
        <taxon>Pseudomonadati</taxon>
        <taxon>Pseudomonadota</taxon>
        <taxon>Alphaproteobacteria</taxon>
        <taxon>Sphingomonadales</taxon>
        <taxon>Sphingomonadaceae</taxon>
        <taxon>Sphingomonas</taxon>
    </lineage>
</organism>
<gene>
    <name evidence="2" type="ORF">V8201_12285</name>
</gene>
<dbReference type="InterPro" id="IPR000014">
    <property type="entry name" value="PAS"/>
</dbReference>
<evidence type="ECO:0000313" key="3">
    <source>
        <dbReference type="Proteomes" id="UP001367771"/>
    </source>
</evidence>
<dbReference type="Pfam" id="PF09339">
    <property type="entry name" value="HTH_IclR"/>
    <property type="match status" value="1"/>
</dbReference>
<dbReference type="InterPro" id="IPR036390">
    <property type="entry name" value="WH_DNA-bd_sf"/>
</dbReference>
<protein>
    <submittedName>
        <fullName evidence="2">Helix-turn-helix domain-containing protein</fullName>
    </submittedName>
</protein>
<dbReference type="EMBL" id="JBBBDM010000005">
    <property type="protein sequence ID" value="MEI5687859.1"/>
    <property type="molecule type" value="Genomic_DNA"/>
</dbReference>
<dbReference type="Gene3D" id="1.10.10.10">
    <property type="entry name" value="Winged helix-like DNA-binding domain superfamily/Winged helix DNA-binding domain"/>
    <property type="match status" value="1"/>
</dbReference>
<dbReference type="Gene3D" id="3.30.450.20">
    <property type="entry name" value="PAS domain"/>
    <property type="match status" value="1"/>
</dbReference>
<dbReference type="InterPro" id="IPR005471">
    <property type="entry name" value="Tscrpt_reg_IclR_N"/>
</dbReference>
<reference evidence="2 3" key="1">
    <citation type="journal article" date="2013" name="Int. J. Syst. Evol. Microbiol.">
        <title>Sphingomonas kyungheensis sp. nov., a bacterium with ginsenoside-converting activity isolated from soil of a ginseng field.</title>
        <authorList>
            <person name="Son H.M."/>
            <person name="Yang J.E."/>
            <person name="Park Y."/>
            <person name="Han C.K."/>
            <person name="Kim S.G."/>
            <person name="Kook M."/>
            <person name="Yi T.H."/>
        </authorList>
    </citation>
    <scope>NUCLEOTIDE SEQUENCE [LARGE SCALE GENOMIC DNA]</scope>
    <source>
        <strain evidence="2 3">LMG 26582</strain>
    </source>
</reference>